<dbReference type="Proteomes" id="UP000296883">
    <property type="component" value="Chromosome"/>
</dbReference>
<keyword evidence="1" id="KW-0812">Transmembrane</keyword>
<organism evidence="6 8">
    <name type="scientific">Vagococcus xieshaowenii</name>
    <dbReference type="NCBI Taxonomy" id="2562451"/>
    <lineage>
        <taxon>Bacteria</taxon>
        <taxon>Bacillati</taxon>
        <taxon>Bacillota</taxon>
        <taxon>Bacilli</taxon>
        <taxon>Lactobacillales</taxon>
        <taxon>Enterococcaceae</taxon>
        <taxon>Vagococcus</taxon>
    </lineage>
</organism>
<reference evidence="6 8" key="1">
    <citation type="submission" date="2019-03" db="EMBL/GenBank/DDBJ databases">
        <title>Vagococcus sp. was isolated fron gut of Carduelis flavirostris.</title>
        <authorList>
            <person name="Ge Y."/>
        </authorList>
    </citation>
    <scope>NUCLEOTIDE SEQUENCE [LARGE SCALE GENOMIC DNA]</scope>
    <source>
        <strain evidence="6 8">CF-210</strain>
    </source>
</reference>
<evidence type="ECO:0000259" key="3">
    <source>
        <dbReference type="Pfam" id="PF06030"/>
    </source>
</evidence>
<evidence type="ECO:0000313" key="6">
    <source>
        <dbReference type="EMBL" id="TFZ39235.1"/>
    </source>
</evidence>
<dbReference type="Pfam" id="PF11797">
    <property type="entry name" value="WxLIP_HBD"/>
    <property type="match status" value="1"/>
</dbReference>
<evidence type="ECO:0000256" key="2">
    <source>
        <dbReference type="SAM" id="SignalP"/>
    </source>
</evidence>
<dbReference type="EMBL" id="SRHU01000037">
    <property type="protein sequence ID" value="TFZ39235.1"/>
    <property type="molecule type" value="Genomic_DNA"/>
</dbReference>
<proteinExistence type="predicted"/>
<gene>
    <name evidence="6" type="ORF">E4031_09520</name>
    <name evidence="5" type="ORF">E4Z98_06345</name>
</gene>
<keyword evidence="1" id="KW-1133">Transmembrane helix</keyword>
<evidence type="ECO:0000313" key="8">
    <source>
        <dbReference type="Proteomes" id="UP000297725"/>
    </source>
</evidence>
<evidence type="ECO:0000259" key="4">
    <source>
        <dbReference type="Pfam" id="PF11797"/>
    </source>
</evidence>
<keyword evidence="7" id="KW-1185">Reference proteome</keyword>
<protein>
    <submittedName>
        <fullName evidence="6">DUF916 and DUF3324 domain-containing protein</fullName>
    </submittedName>
</protein>
<accession>A0AAJ5EEN6</accession>
<dbReference type="EMBL" id="CP038865">
    <property type="protein sequence ID" value="QCA28953.1"/>
    <property type="molecule type" value="Genomic_DNA"/>
</dbReference>
<dbReference type="Pfam" id="PF06030">
    <property type="entry name" value="WxLIP_PGBD"/>
    <property type="match status" value="1"/>
</dbReference>
<feature type="signal peptide" evidence="2">
    <location>
        <begin position="1"/>
        <end position="21"/>
    </location>
</feature>
<sequence length="340" mass="38673">MYIMKKICLLLITLFSSMVTAAEFVSASEFNFSVDTVLPNNQREGSTYYDLVMEPNKQQEIITKIKNHTNREIEVEVSIEPATTNINGVVDYSKTEKSVDETAPFNIKDYVKANEQTIKIPANETCEYKLKISMPKNKFNGIVAGGITFKELEEKKEKKEKSESQSMAIENKFAYSIALLLRQNEISLDSDLKLINVRPDQLNGRNVIYSDLQNPIAKYLNKLTVDAKLTKKGKNETLFEASNENMQMAPNTTMSFPIRLDGKKLEAGKYTMYINASSGENKWQLEKDFEITAERARELNKTDVSIEEDNSMLFIYIGIGILIVLMLIIIILLIKKKNKA</sequence>
<name>A0AAJ5EEN6_9ENTE</name>
<evidence type="ECO:0000313" key="7">
    <source>
        <dbReference type="Proteomes" id="UP000296883"/>
    </source>
</evidence>
<feature type="domain" description="WxL Interacting Protein host binding" evidence="4">
    <location>
        <begin position="165"/>
        <end position="301"/>
    </location>
</feature>
<feature type="domain" description="WxL Interacting Protein peptidoglycan binding" evidence="3">
    <location>
        <begin position="32"/>
        <end position="151"/>
    </location>
</feature>
<evidence type="ECO:0000256" key="1">
    <source>
        <dbReference type="SAM" id="Phobius"/>
    </source>
</evidence>
<dbReference type="Proteomes" id="UP000297725">
    <property type="component" value="Unassembled WGS sequence"/>
</dbReference>
<feature type="chain" id="PRO_5042547215" evidence="2">
    <location>
        <begin position="22"/>
        <end position="340"/>
    </location>
</feature>
<dbReference type="AlphaFoldDB" id="A0AAJ5EEN6"/>
<dbReference type="InterPro" id="IPR021759">
    <property type="entry name" value="WxLIP_HBD"/>
</dbReference>
<feature type="transmembrane region" description="Helical" evidence="1">
    <location>
        <begin position="313"/>
        <end position="334"/>
    </location>
</feature>
<keyword evidence="2" id="KW-0732">Signal</keyword>
<reference evidence="5 7" key="2">
    <citation type="journal article" date="2020" name="Int. J. Syst. Evol. Microbiol.">
        <title>Vagococcus xieshaowenii sp. nov., isolated from snow finch (Montifringilla taczanowskii) cloacal content.</title>
        <authorList>
            <person name="Ge Y."/>
            <person name="Yang J."/>
            <person name="Lai X.H."/>
            <person name="Zhang G."/>
            <person name="Jin D."/>
            <person name="Lu S."/>
            <person name="Wang B."/>
            <person name="Huang Y."/>
            <person name="Huang Y."/>
            <person name="Ren Z."/>
            <person name="Zhang X."/>
            <person name="Xu J."/>
        </authorList>
    </citation>
    <scope>NUCLEOTIDE SEQUENCE [LARGE SCALE GENOMIC DNA]</scope>
    <source>
        <strain evidence="5">Personal::cf-49</strain>
        <strain evidence="7">personal::cf-49</strain>
    </source>
</reference>
<dbReference type="InterPro" id="IPR010317">
    <property type="entry name" value="WxLIP_PGBD"/>
</dbReference>
<evidence type="ECO:0000313" key="5">
    <source>
        <dbReference type="EMBL" id="QCA28953.1"/>
    </source>
</evidence>
<keyword evidence="1" id="KW-0472">Membrane</keyword>